<accession>A0A6J4S6B4</accession>
<feature type="compositionally biased region" description="Basic and acidic residues" evidence="1">
    <location>
        <begin position="235"/>
        <end position="248"/>
    </location>
</feature>
<feature type="compositionally biased region" description="Low complexity" evidence="1">
    <location>
        <begin position="75"/>
        <end position="93"/>
    </location>
</feature>
<feature type="compositionally biased region" description="Basic and acidic residues" evidence="1">
    <location>
        <begin position="121"/>
        <end position="141"/>
    </location>
</feature>
<evidence type="ECO:0000256" key="1">
    <source>
        <dbReference type="SAM" id="MobiDB-lite"/>
    </source>
</evidence>
<dbReference type="AlphaFoldDB" id="A0A6J4S6B4"/>
<feature type="compositionally biased region" description="Basic and acidic residues" evidence="1">
    <location>
        <begin position="198"/>
        <end position="210"/>
    </location>
</feature>
<reference evidence="2" key="1">
    <citation type="submission" date="2020-02" db="EMBL/GenBank/DDBJ databases">
        <authorList>
            <person name="Meier V. D."/>
        </authorList>
    </citation>
    <scope>NUCLEOTIDE SEQUENCE</scope>
    <source>
        <strain evidence="2">AVDCRST_MAG12</strain>
    </source>
</reference>
<evidence type="ECO:0000313" key="2">
    <source>
        <dbReference type="EMBL" id="CAA9489964.1"/>
    </source>
</evidence>
<feature type="compositionally biased region" description="Low complexity" evidence="1">
    <location>
        <begin position="282"/>
        <end position="296"/>
    </location>
</feature>
<feature type="non-terminal residue" evidence="2">
    <location>
        <position position="305"/>
    </location>
</feature>
<dbReference type="EMBL" id="CADCVK010000309">
    <property type="protein sequence ID" value="CAA9489964.1"/>
    <property type="molecule type" value="Genomic_DNA"/>
</dbReference>
<gene>
    <name evidence="2" type="ORF">AVDCRST_MAG12-2032</name>
</gene>
<feature type="compositionally biased region" description="Basic and acidic residues" evidence="1">
    <location>
        <begin position="27"/>
        <end position="39"/>
    </location>
</feature>
<feature type="compositionally biased region" description="Low complexity" evidence="1">
    <location>
        <begin position="157"/>
        <end position="169"/>
    </location>
</feature>
<proteinExistence type="predicted"/>
<protein>
    <submittedName>
        <fullName evidence="2">Uncharacterized protein</fullName>
    </submittedName>
</protein>
<organism evidence="2">
    <name type="scientific">uncultured Rubrobacteraceae bacterium</name>
    <dbReference type="NCBI Taxonomy" id="349277"/>
    <lineage>
        <taxon>Bacteria</taxon>
        <taxon>Bacillati</taxon>
        <taxon>Actinomycetota</taxon>
        <taxon>Rubrobacteria</taxon>
        <taxon>Rubrobacterales</taxon>
        <taxon>Rubrobacteraceae</taxon>
        <taxon>environmental samples</taxon>
    </lineage>
</organism>
<feature type="compositionally biased region" description="Basic residues" evidence="1">
    <location>
        <begin position="249"/>
        <end position="258"/>
    </location>
</feature>
<feature type="compositionally biased region" description="Gly residues" evidence="1">
    <location>
        <begin position="108"/>
        <end position="118"/>
    </location>
</feature>
<sequence>DRRVLDRLRPARRGARCPRPPGQRRARAGDPRGRSVHDPRRPRHALAADRLPRHGGLRAARDRGDRHRALGSGGARSRPARVAPARRAAGPRAGVRDGRVAQLRHRGAGGGVRGGDGAGILRREDQGRGTDPRGRCAPDRGRARRHRPRRAPDGRRQPGVRVRRGAPPGHCLPGSRLLLVRGAAPRRRFRRPGPAPRGARDPDSVRREPVRQASVPRAVRAPGGRHRAAGPAPGRGDHGVPGDRADGRRLRRAVRVPRRGTAPACARRAAEHPFYGERAARGAVARPARGRVVPAAQGARAGPGV</sequence>
<name>A0A6J4S6B4_9ACTN</name>
<feature type="non-terminal residue" evidence="2">
    <location>
        <position position="1"/>
    </location>
</feature>
<feature type="compositionally biased region" description="Basic and acidic residues" evidence="1">
    <location>
        <begin position="59"/>
        <end position="68"/>
    </location>
</feature>
<feature type="region of interest" description="Disordered" evidence="1">
    <location>
        <begin position="282"/>
        <end position="305"/>
    </location>
</feature>
<feature type="compositionally biased region" description="Basic residues" evidence="1">
    <location>
        <begin position="10"/>
        <end position="26"/>
    </location>
</feature>
<feature type="region of interest" description="Disordered" evidence="1">
    <location>
        <begin position="1"/>
        <end position="267"/>
    </location>
</feature>